<keyword evidence="1" id="KW-0732">Signal</keyword>
<name>A0A4S2KEQ4_9HYME</name>
<feature type="chain" id="PRO_5020546418" evidence="1">
    <location>
        <begin position="20"/>
        <end position="138"/>
    </location>
</feature>
<dbReference type="EMBL" id="QBLH01002732">
    <property type="protein sequence ID" value="TGZ47356.1"/>
    <property type="molecule type" value="Genomic_DNA"/>
</dbReference>
<accession>A0A4S2KEQ4</accession>
<evidence type="ECO:0000256" key="1">
    <source>
        <dbReference type="SAM" id="SignalP"/>
    </source>
</evidence>
<comment type="caution">
    <text evidence="2">The sequence shown here is derived from an EMBL/GenBank/DDBJ whole genome shotgun (WGS) entry which is preliminary data.</text>
</comment>
<reference evidence="2 3" key="1">
    <citation type="journal article" date="2019" name="Philos. Trans. R. Soc. Lond., B, Biol. Sci.">
        <title>Ant behaviour and brain gene expression of defending hosts depend on the ecological success of the intruding social parasite.</title>
        <authorList>
            <person name="Kaur R."/>
            <person name="Stoldt M."/>
            <person name="Jongepier E."/>
            <person name="Feldmeyer B."/>
            <person name="Menzel F."/>
            <person name="Bornberg-Bauer E."/>
            <person name="Foitzik S."/>
        </authorList>
    </citation>
    <scope>NUCLEOTIDE SEQUENCE [LARGE SCALE GENOMIC DNA]</scope>
    <source>
        <tissue evidence="2">Whole body</tissue>
    </source>
</reference>
<dbReference type="Proteomes" id="UP000310200">
    <property type="component" value="Unassembled WGS sequence"/>
</dbReference>
<evidence type="ECO:0000313" key="2">
    <source>
        <dbReference type="EMBL" id="TGZ47356.1"/>
    </source>
</evidence>
<proteinExistence type="predicted"/>
<dbReference type="AlphaFoldDB" id="A0A4S2KEQ4"/>
<feature type="signal peptide" evidence="1">
    <location>
        <begin position="1"/>
        <end position="19"/>
    </location>
</feature>
<keyword evidence="3" id="KW-1185">Reference proteome</keyword>
<protein>
    <submittedName>
        <fullName evidence="2">Uncharacterized protein</fullName>
    </submittedName>
</protein>
<gene>
    <name evidence="2" type="ORF">DBV15_00078</name>
</gene>
<organism evidence="2 3">
    <name type="scientific">Temnothorax longispinosus</name>
    <dbReference type="NCBI Taxonomy" id="300112"/>
    <lineage>
        <taxon>Eukaryota</taxon>
        <taxon>Metazoa</taxon>
        <taxon>Ecdysozoa</taxon>
        <taxon>Arthropoda</taxon>
        <taxon>Hexapoda</taxon>
        <taxon>Insecta</taxon>
        <taxon>Pterygota</taxon>
        <taxon>Neoptera</taxon>
        <taxon>Endopterygota</taxon>
        <taxon>Hymenoptera</taxon>
        <taxon>Apocrita</taxon>
        <taxon>Aculeata</taxon>
        <taxon>Formicoidea</taxon>
        <taxon>Formicidae</taxon>
        <taxon>Myrmicinae</taxon>
        <taxon>Temnothorax</taxon>
    </lineage>
</organism>
<evidence type="ECO:0000313" key="3">
    <source>
        <dbReference type="Proteomes" id="UP000310200"/>
    </source>
</evidence>
<sequence>MQLPMIIVLVGLMLDLVEFNETYKIKSYKYYNPHPWRRLRWHPLPKHRKHHYHSKRMPSQKHHRYEPEPDYHRYASRHEDSVDTSDHDKPYVIVIQLPHNNEKKEYRSYQREHVIDDPTRNNDYIDDADELKVYQLNN</sequence>